<dbReference type="PANTHER" id="PTHR45647">
    <property type="entry name" value="OS02G0152300 PROTEIN"/>
    <property type="match status" value="1"/>
</dbReference>
<dbReference type="GO" id="GO:0061630">
    <property type="term" value="F:ubiquitin protein ligase activity"/>
    <property type="evidence" value="ECO:0007669"/>
    <property type="project" value="UniProtKB-EC"/>
</dbReference>
<dbReference type="AlphaFoldDB" id="A0A5J4ZXX7"/>
<reference evidence="13 14" key="1">
    <citation type="submission" date="2019-09" db="EMBL/GenBank/DDBJ databases">
        <title>A chromosome-level genome assembly of the Chinese tupelo Nyssa sinensis.</title>
        <authorList>
            <person name="Yang X."/>
            <person name="Kang M."/>
            <person name="Yang Y."/>
            <person name="Xiong H."/>
            <person name="Wang M."/>
            <person name="Zhang Z."/>
            <person name="Wang Z."/>
            <person name="Wu H."/>
            <person name="Ma T."/>
            <person name="Liu J."/>
            <person name="Xi Z."/>
        </authorList>
    </citation>
    <scope>NUCLEOTIDE SEQUENCE [LARGE SCALE GENOMIC DNA]</scope>
    <source>
        <strain evidence="13">J267</strain>
        <tissue evidence="13">Leaf</tissue>
    </source>
</reference>
<dbReference type="GO" id="GO:0004672">
    <property type="term" value="F:protein kinase activity"/>
    <property type="evidence" value="ECO:0007669"/>
    <property type="project" value="InterPro"/>
</dbReference>
<evidence type="ECO:0000256" key="8">
    <source>
        <dbReference type="ARBA" id="ARBA00022833"/>
    </source>
</evidence>
<protein>
    <recommendedName>
        <fullName evidence="3">RING-type E3 ubiquitin transferase</fullName>
        <ecNumber evidence="3">2.3.2.27</ecNumber>
    </recommendedName>
</protein>
<dbReference type="Pfam" id="PF00069">
    <property type="entry name" value="Pkinase"/>
    <property type="match status" value="1"/>
</dbReference>
<dbReference type="InterPro" id="IPR000719">
    <property type="entry name" value="Prot_kinase_dom"/>
</dbReference>
<dbReference type="PROSITE" id="PS00108">
    <property type="entry name" value="PROTEIN_KINASE_ST"/>
    <property type="match status" value="1"/>
</dbReference>
<evidence type="ECO:0000256" key="7">
    <source>
        <dbReference type="ARBA" id="ARBA00022786"/>
    </source>
</evidence>
<dbReference type="GO" id="GO:0008270">
    <property type="term" value="F:zinc ion binding"/>
    <property type="evidence" value="ECO:0007669"/>
    <property type="project" value="UniProtKB-KW"/>
</dbReference>
<organism evidence="13 14">
    <name type="scientific">Nyssa sinensis</name>
    <dbReference type="NCBI Taxonomy" id="561372"/>
    <lineage>
        <taxon>Eukaryota</taxon>
        <taxon>Viridiplantae</taxon>
        <taxon>Streptophyta</taxon>
        <taxon>Embryophyta</taxon>
        <taxon>Tracheophyta</taxon>
        <taxon>Spermatophyta</taxon>
        <taxon>Magnoliopsida</taxon>
        <taxon>eudicotyledons</taxon>
        <taxon>Gunneridae</taxon>
        <taxon>Pentapetalae</taxon>
        <taxon>asterids</taxon>
        <taxon>Cornales</taxon>
        <taxon>Nyssaceae</taxon>
        <taxon>Nyssa</taxon>
    </lineage>
</organism>
<evidence type="ECO:0000313" key="14">
    <source>
        <dbReference type="Proteomes" id="UP000325577"/>
    </source>
</evidence>
<evidence type="ECO:0000256" key="6">
    <source>
        <dbReference type="ARBA" id="ARBA00022771"/>
    </source>
</evidence>
<evidence type="ECO:0000256" key="1">
    <source>
        <dbReference type="ARBA" id="ARBA00000900"/>
    </source>
</evidence>
<comment type="catalytic activity">
    <reaction evidence="1">
        <text>S-ubiquitinyl-[E2 ubiquitin-conjugating enzyme]-L-cysteine + [acceptor protein]-L-lysine = [E2 ubiquitin-conjugating enzyme]-L-cysteine + N(6)-ubiquitinyl-[acceptor protein]-L-lysine.</text>
        <dbReference type="EC" id="2.3.2.27"/>
    </reaction>
</comment>
<keyword evidence="5" id="KW-0547">Nucleotide-binding</keyword>
<dbReference type="InterPro" id="IPR008271">
    <property type="entry name" value="Ser/Thr_kinase_AS"/>
</dbReference>
<evidence type="ECO:0000256" key="3">
    <source>
        <dbReference type="ARBA" id="ARBA00012483"/>
    </source>
</evidence>
<dbReference type="GO" id="GO:0005524">
    <property type="term" value="F:ATP binding"/>
    <property type="evidence" value="ECO:0007669"/>
    <property type="project" value="UniProtKB-KW"/>
</dbReference>
<evidence type="ECO:0000313" key="13">
    <source>
        <dbReference type="EMBL" id="KAA8522676.1"/>
    </source>
</evidence>
<sequence>MIRDRYLEPPLIKGLTLNFVILAFLSNTLVCEITAQCSAVLLNAPEAYTWTAGIRFHWRLSSHLQSLTMSVESIIPINSLQPNQKIWTIEAMVLRQGTIETFNNVQNNGRIWKMILVDNMGTKIQAVMFNEAVRKFEGIFQHSKAYLISNGTVKKPNEKFTNVHPSLELVLQPHTDVRETTSTFDAHIFAHEFVKFKKVQKHIEINSYVVIFGFVSNVEQTYIIKKKTGGETHKREISIMNKELDSLPITLWGDMAVNEGQMLEENSDKKQIIIVSSLNGSTYQGQFQLSTTNMSTIQFDPDFIQAQKLKKWLHSSSTNEIDVQQLAVEKKIKQAKEINIRDLLINPSSIMENTLYYFQATIDDIENNDQPWYDGCKVCNKRLTETREGLECYRCDSKNAESIPRYHIRLEVIDGNDKATIILFDEPATSLIGCTVSDYINSVRKDKFKSPFYRKMVSCKSMQYKFLFNSNRVAHSTTGQTLTIIAQGIEPAQGDNFAKINEEERHETKKKRKLKKKIVKAIDEDEPIPIEDADINNSKPNEKELIEIEDDENLNDFYKRQKQVSRGKKPPILRKKIKDEMEAEMRRLKQELRQTMDMYSTACKAALTAKQKATELHRWKMEEQGKLEEVRLAEEAALEIAEKVRAKSKAAIEAAEAAQRIAELEAQKRINAEMKALKEAEEKKKVLDVLAQNDLRYRKYNIDEIEAATEHFTESCKIGQGGYGPVYKCYLDHMPVAVKALHPDAAHGRSQFQQEVEVLSCIRHPNMVLLLGAFPEYGCLVYEYMANGSLEDRLFRQGNTPVLPWQLRFRIAAEIGTGLLFLHQMKPEPLVHRDLKPANILLDRNFVSKISDVGLARLVPPSLAGRVTQYRMTSAAGTFCYIDPEYQQTGMLGIKSDIYSLGIMLLQIVTATLPMGLTHRVERAIERGTFSELLDPNVPDWPVKEALNFTKLALKCAELRQKDRPDLGRVVLPELNRLRALAEEKMPGDIALWTR</sequence>
<evidence type="ECO:0000256" key="5">
    <source>
        <dbReference type="ARBA" id="ARBA00022741"/>
    </source>
</evidence>
<evidence type="ECO:0000256" key="9">
    <source>
        <dbReference type="ARBA" id="ARBA00022840"/>
    </source>
</evidence>
<dbReference type="EC" id="2.3.2.27" evidence="3"/>
<dbReference type="InterPro" id="IPR031657">
    <property type="entry name" value="REPA_OB_2"/>
</dbReference>
<dbReference type="SUPFAM" id="SSF50249">
    <property type="entry name" value="Nucleic acid-binding proteins"/>
    <property type="match status" value="3"/>
</dbReference>
<dbReference type="OrthoDB" id="4062651at2759"/>
<dbReference type="Pfam" id="PF08646">
    <property type="entry name" value="Rep_fac-A_C"/>
    <property type="match status" value="1"/>
</dbReference>
<dbReference type="InterPro" id="IPR013955">
    <property type="entry name" value="Rep_factor-A_C"/>
</dbReference>
<dbReference type="PROSITE" id="PS50011">
    <property type="entry name" value="PROTEIN_KINASE_DOM"/>
    <property type="match status" value="1"/>
</dbReference>
<evidence type="ECO:0000256" key="4">
    <source>
        <dbReference type="ARBA" id="ARBA00022723"/>
    </source>
</evidence>
<dbReference type="Gene3D" id="3.30.200.20">
    <property type="entry name" value="Phosphorylase Kinase, domain 1"/>
    <property type="match status" value="1"/>
</dbReference>
<feature type="domain" description="Protein kinase" evidence="12">
    <location>
        <begin position="712"/>
        <end position="975"/>
    </location>
</feature>
<dbReference type="InterPro" id="IPR051348">
    <property type="entry name" value="U-box_ubiquitin_ligases"/>
</dbReference>
<dbReference type="GO" id="GO:0003677">
    <property type="term" value="F:DNA binding"/>
    <property type="evidence" value="ECO:0007669"/>
    <property type="project" value="UniProtKB-KW"/>
</dbReference>
<comment type="similarity">
    <text evidence="2">Belongs to the replication factor A protein 1 family.</text>
</comment>
<dbReference type="InterPro" id="IPR011009">
    <property type="entry name" value="Kinase-like_dom_sf"/>
</dbReference>
<dbReference type="FunFam" id="2.40.50.140:FF:000041">
    <property type="entry name" value="Replication protein A subunit"/>
    <property type="match status" value="1"/>
</dbReference>
<dbReference type="SUPFAM" id="SSF56112">
    <property type="entry name" value="Protein kinase-like (PK-like)"/>
    <property type="match status" value="1"/>
</dbReference>
<dbReference type="SMART" id="SM00220">
    <property type="entry name" value="S_TKc"/>
    <property type="match status" value="1"/>
</dbReference>
<dbReference type="Gene3D" id="2.40.50.140">
    <property type="entry name" value="Nucleic acid-binding proteins"/>
    <property type="match status" value="3"/>
</dbReference>
<dbReference type="CDD" id="cd04475">
    <property type="entry name" value="RPA1_DBD_B"/>
    <property type="match status" value="1"/>
</dbReference>
<dbReference type="Pfam" id="PF02721">
    <property type="entry name" value="DUF223"/>
    <property type="match status" value="1"/>
</dbReference>
<evidence type="ECO:0000256" key="2">
    <source>
        <dbReference type="ARBA" id="ARBA00005690"/>
    </source>
</evidence>
<keyword evidence="7" id="KW-0833">Ubl conjugation pathway</keyword>
<dbReference type="FunFam" id="3.30.200.20:FF:000162">
    <property type="entry name" value="Adenine nucleotide alpha hydrolase-like domain kinase"/>
    <property type="match status" value="1"/>
</dbReference>
<accession>A0A5J4ZXX7</accession>
<dbReference type="PANTHER" id="PTHR45647:SF146">
    <property type="entry name" value="U-BOX DOMAIN-CONTAINING PROTEIN 35-LIKE"/>
    <property type="match status" value="1"/>
</dbReference>
<feature type="coiled-coil region" evidence="11">
    <location>
        <begin position="638"/>
        <end position="684"/>
    </location>
</feature>
<dbReference type="InterPro" id="IPR012340">
    <property type="entry name" value="NA-bd_OB-fold"/>
</dbReference>
<proteinExistence type="inferred from homology"/>
<evidence type="ECO:0000256" key="10">
    <source>
        <dbReference type="ARBA" id="ARBA00023125"/>
    </source>
</evidence>
<dbReference type="Proteomes" id="UP000325577">
    <property type="component" value="Linkage Group LG4"/>
</dbReference>
<keyword evidence="4" id="KW-0479">Metal-binding</keyword>
<dbReference type="Gene3D" id="1.10.510.10">
    <property type="entry name" value="Transferase(Phosphotransferase) domain 1"/>
    <property type="match status" value="1"/>
</dbReference>
<keyword evidence="14" id="KW-1185">Reference proteome</keyword>
<keyword evidence="11" id="KW-0175">Coiled coil</keyword>
<keyword evidence="6" id="KW-0863">Zinc-finger</keyword>
<evidence type="ECO:0000256" key="11">
    <source>
        <dbReference type="SAM" id="Coils"/>
    </source>
</evidence>
<keyword evidence="9" id="KW-0067">ATP-binding</keyword>
<dbReference type="EMBL" id="CM018047">
    <property type="protein sequence ID" value="KAA8522676.1"/>
    <property type="molecule type" value="Genomic_DNA"/>
</dbReference>
<keyword evidence="8" id="KW-0862">Zinc</keyword>
<gene>
    <name evidence="13" type="ORF">F0562_009162</name>
</gene>
<dbReference type="InterPro" id="IPR003871">
    <property type="entry name" value="RFA1B/D_OB_1st"/>
</dbReference>
<evidence type="ECO:0000259" key="12">
    <source>
        <dbReference type="PROSITE" id="PS50011"/>
    </source>
</evidence>
<dbReference type="Pfam" id="PF16900">
    <property type="entry name" value="REPA_OB_2"/>
    <property type="match status" value="1"/>
</dbReference>
<name>A0A5J4ZXX7_9ASTE</name>
<keyword evidence="10" id="KW-0238">DNA-binding</keyword>
<dbReference type="CDD" id="cd04474">
    <property type="entry name" value="RPA1_DBD_A"/>
    <property type="match status" value="1"/>
</dbReference>